<keyword evidence="13 17" id="KW-0238">DNA-binding</keyword>
<evidence type="ECO:0000256" key="2">
    <source>
        <dbReference type="ARBA" id="ARBA00011541"/>
    </source>
</evidence>
<dbReference type="SMART" id="SM00474">
    <property type="entry name" value="35EXOc"/>
    <property type="match status" value="1"/>
</dbReference>
<evidence type="ECO:0000256" key="14">
    <source>
        <dbReference type="ARBA" id="ARBA00023204"/>
    </source>
</evidence>
<dbReference type="InterPro" id="IPR002562">
    <property type="entry name" value="3'-5'_exonuclease_dom"/>
</dbReference>
<dbReference type="Gene3D" id="3.40.50.1010">
    <property type="entry name" value="5'-nuclease"/>
    <property type="match status" value="1"/>
</dbReference>
<dbReference type="InterPro" id="IPR043502">
    <property type="entry name" value="DNA/RNA_pol_sf"/>
</dbReference>
<dbReference type="GO" id="GO:0003887">
    <property type="term" value="F:DNA-directed DNA polymerase activity"/>
    <property type="evidence" value="ECO:0007669"/>
    <property type="project" value="UniProtKB-EC"/>
</dbReference>
<keyword evidence="11 17" id="KW-0269">Exonuclease</keyword>
<dbReference type="RefSeq" id="WP_265464883.1">
    <property type="nucleotide sequence ID" value="NZ_JAPEQW010000005.1"/>
</dbReference>
<dbReference type="Gene3D" id="1.20.1060.10">
    <property type="entry name" value="Taq DNA Polymerase, Chain T, domain 4"/>
    <property type="match status" value="1"/>
</dbReference>
<keyword evidence="8" id="KW-0540">Nuclease</keyword>
<comment type="caution">
    <text evidence="21">The sequence shown here is derived from an EMBL/GenBank/DDBJ whole genome shotgun (WGS) entry which is preliminary data.</text>
</comment>
<dbReference type="InterPro" id="IPR002421">
    <property type="entry name" value="5-3_exonuclease"/>
</dbReference>
<dbReference type="SUPFAM" id="SSF56672">
    <property type="entry name" value="DNA/RNA polymerases"/>
    <property type="match status" value="1"/>
</dbReference>
<evidence type="ECO:0000256" key="9">
    <source>
        <dbReference type="ARBA" id="ARBA00022763"/>
    </source>
</evidence>
<dbReference type="Gene3D" id="3.30.70.370">
    <property type="match status" value="1"/>
</dbReference>
<evidence type="ECO:0000313" key="21">
    <source>
        <dbReference type="EMBL" id="MCW8038767.1"/>
    </source>
</evidence>
<dbReference type="InterPro" id="IPR020045">
    <property type="entry name" value="DNA_polI_H3TH"/>
</dbReference>
<organism evidence="21 22">
    <name type="scientific">Acinetobacter entericus</name>
    <dbReference type="NCBI Taxonomy" id="2989714"/>
    <lineage>
        <taxon>Bacteria</taxon>
        <taxon>Pseudomonadati</taxon>
        <taxon>Pseudomonadota</taxon>
        <taxon>Gammaproteobacteria</taxon>
        <taxon>Moraxellales</taxon>
        <taxon>Moraxellaceae</taxon>
        <taxon>Acinetobacter</taxon>
    </lineage>
</organism>
<dbReference type="InterPro" id="IPR012337">
    <property type="entry name" value="RNaseH-like_sf"/>
</dbReference>
<dbReference type="Gene3D" id="1.10.150.20">
    <property type="entry name" value="5' to 3' exonuclease, C-terminal subdomain"/>
    <property type="match status" value="2"/>
</dbReference>
<dbReference type="PROSITE" id="PS00447">
    <property type="entry name" value="DNA_POLYMERASE_A"/>
    <property type="match status" value="1"/>
</dbReference>
<dbReference type="InterPro" id="IPR002298">
    <property type="entry name" value="DNA_polymerase_A"/>
</dbReference>
<name>A0ABT3NGS9_9GAMM</name>
<keyword evidence="12 17" id="KW-0239">DNA-directed DNA polymerase</keyword>
<evidence type="ECO:0000256" key="10">
    <source>
        <dbReference type="ARBA" id="ARBA00022801"/>
    </source>
</evidence>
<evidence type="ECO:0000256" key="8">
    <source>
        <dbReference type="ARBA" id="ARBA00022722"/>
    </source>
</evidence>
<evidence type="ECO:0000256" key="3">
    <source>
        <dbReference type="ARBA" id="ARBA00012417"/>
    </source>
</evidence>
<dbReference type="InterPro" id="IPR008918">
    <property type="entry name" value="HhH2"/>
</dbReference>
<feature type="domain" description="3'-5' exonuclease" evidence="18">
    <location>
        <begin position="327"/>
        <end position="514"/>
    </location>
</feature>
<dbReference type="SUPFAM" id="SSF53098">
    <property type="entry name" value="Ribonuclease H-like"/>
    <property type="match status" value="1"/>
</dbReference>
<reference evidence="21 22" key="1">
    <citation type="submission" date="2022-11" db="EMBL/GenBank/DDBJ databases">
        <title>Acinetobacter entericus sp. nov., isolated from the gut of the plastic-eating larvae of the Coleoptera insect Zophobas atratus.</title>
        <authorList>
            <person name="Dong X."/>
            <person name="Yang Y."/>
        </authorList>
    </citation>
    <scope>NUCLEOTIDE SEQUENCE [LARGE SCALE GENOMIC DNA]</scope>
    <source>
        <strain evidence="21 22">BIT-DXN8</strain>
    </source>
</reference>
<keyword evidence="10 17" id="KW-0378">Hydrolase</keyword>
<dbReference type="Pfam" id="PF01612">
    <property type="entry name" value="DNA_pol_A_exo1"/>
    <property type="match status" value="1"/>
</dbReference>
<evidence type="ECO:0000256" key="13">
    <source>
        <dbReference type="ARBA" id="ARBA00023125"/>
    </source>
</evidence>
<dbReference type="SMART" id="SM00475">
    <property type="entry name" value="53EXOc"/>
    <property type="match status" value="1"/>
</dbReference>
<comment type="function">
    <text evidence="17">In addition to polymerase activity, this DNA polymerase exhibits 3'-5' and 5'-3' exonuclease activity.</text>
</comment>
<dbReference type="PANTHER" id="PTHR10133">
    <property type="entry name" value="DNA POLYMERASE I"/>
    <property type="match status" value="1"/>
</dbReference>
<dbReference type="InterPro" id="IPR036397">
    <property type="entry name" value="RNaseH_sf"/>
</dbReference>
<dbReference type="InterPro" id="IPR029060">
    <property type="entry name" value="PIN-like_dom_sf"/>
</dbReference>
<dbReference type="SUPFAM" id="SSF47807">
    <property type="entry name" value="5' to 3' exonuclease, C-terminal subdomain"/>
    <property type="match status" value="1"/>
</dbReference>
<dbReference type="InterPro" id="IPR036279">
    <property type="entry name" value="5-3_exonuclease_C_sf"/>
</dbReference>
<keyword evidence="5 17" id="KW-0808">Transferase</keyword>
<dbReference type="Pfam" id="PF02739">
    <property type="entry name" value="5_3_exonuc_N"/>
    <property type="match status" value="1"/>
</dbReference>
<evidence type="ECO:0000313" key="22">
    <source>
        <dbReference type="Proteomes" id="UP001209682"/>
    </source>
</evidence>
<evidence type="ECO:0000256" key="4">
    <source>
        <dbReference type="ARBA" id="ARBA00020311"/>
    </source>
</evidence>
<keyword evidence="6 17" id="KW-0548">Nucleotidyltransferase</keyword>
<feature type="domain" description="DNA-directed DNA polymerase family A palm" evidence="20">
    <location>
        <begin position="681"/>
        <end position="885"/>
    </location>
</feature>
<accession>A0ABT3NGS9</accession>
<dbReference type="InterPro" id="IPR001098">
    <property type="entry name" value="DNA-dir_DNA_pol_A_palm_dom"/>
</dbReference>
<dbReference type="InterPro" id="IPR018320">
    <property type="entry name" value="DNA_polymerase_1"/>
</dbReference>
<comment type="catalytic activity">
    <reaction evidence="15 17">
        <text>DNA(n) + a 2'-deoxyribonucleoside 5'-triphosphate = DNA(n+1) + diphosphate</text>
        <dbReference type="Rhea" id="RHEA:22508"/>
        <dbReference type="Rhea" id="RHEA-COMP:17339"/>
        <dbReference type="Rhea" id="RHEA-COMP:17340"/>
        <dbReference type="ChEBI" id="CHEBI:33019"/>
        <dbReference type="ChEBI" id="CHEBI:61560"/>
        <dbReference type="ChEBI" id="CHEBI:173112"/>
        <dbReference type="EC" id="2.7.7.7"/>
    </reaction>
</comment>
<dbReference type="InterPro" id="IPR020046">
    <property type="entry name" value="5-3_exonucl_a-hlix_arch_N"/>
</dbReference>
<evidence type="ECO:0000256" key="1">
    <source>
        <dbReference type="ARBA" id="ARBA00007705"/>
    </source>
</evidence>
<dbReference type="PRINTS" id="PR00868">
    <property type="entry name" value="DNAPOLI"/>
</dbReference>
<feature type="domain" description="5'-3' exonuclease" evidence="19">
    <location>
        <begin position="1"/>
        <end position="256"/>
    </location>
</feature>
<evidence type="ECO:0000256" key="11">
    <source>
        <dbReference type="ARBA" id="ARBA00022839"/>
    </source>
</evidence>
<comment type="similarity">
    <text evidence="1 17">Belongs to the DNA polymerase type-A family.</text>
</comment>
<dbReference type="CDD" id="cd09859">
    <property type="entry name" value="PIN_53EXO"/>
    <property type="match status" value="1"/>
</dbReference>
<dbReference type="CDD" id="cd09898">
    <property type="entry name" value="H3TH_53EXO"/>
    <property type="match status" value="1"/>
</dbReference>
<sequence length="921" mass="102617">MPPFVLVDGSYFLFRAFHALPPLTTSTGLHTNAIRGAISAIQKLMRRTQPTHMAVIFDTPEPTFRHELSPIYKGDRPSMPEELAEQIPYLHALIRALGIPLHMLPGAEADDIIGTLAKRAEAQGHQVLISTGDKDMAQLVTDKVTLEDSFKDKPMNVNGVFEKFGVWPNQIIDYLTLMGDASDGIMGVPGVGAKTAAKLLTEYGSIGGILENVDSIKGKVGQNIKDNVEGIALDHQLASIVCDLDMNLTYDDLKLADPNIEQLRSLYTELEFRNQLQSLDHPNNPNGAAYKQNSKAILKDAHAEEKTVTEDQASITSTDDVLGQANYHTVLAQMDWDNLFKRLSTEKRFAFDTETTSLDYRVAQIVGFSVAFDAHDAYYVPLAHDYEGAPEQLSRDLILAQIKPILEDKSVEKIGHHLKYDAHVLKNHGIELQGWYFDTMLASYVLNSVATRHGMDDVARLYLSHLTTTFEQVAGKGAKQKSFNQIELETASHYAAEDAHVTYRLYEVLDAKLHKHPELVNILHNVEMPVARVLTMMEENGIELNLDFLDQLGSEFAKTIQDLENQITELAGQPFNVSSPKQVGEILFDKLGLKGGKKTSTGQYSTSESVLEKIEHPITDLILEYRGLSKLKSTYTDGLLKQANNETHRVHTSYHQALTATGRLSSTDPNLQNIPVREDIGRQIRKAFIAPKGRVLLAADYSQIELRLMAHFSQDEALVDAFNHGQDVHRRTAAEVLGIALEDVTGNQRRQAKAVNFGLLYGMSEFGLTRQLGFSREESRSYIGKYFQRYPGVLEYMERTRQVAREQGFVETILGRRLYTPDIMASNKMIKQGAERAAINAPLQGSAADIIKMAMIEVEKMLPKGQAKMLLQVHDELVFEADEDIADDLAVKLADVMQSVLKISVPLVVEVGKGSNWDEAH</sequence>
<keyword evidence="14 17" id="KW-0234">DNA repair</keyword>
<dbReference type="Proteomes" id="UP001209682">
    <property type="component" value="Unassembled WGS sequence"/>
</dbReference>
<evidence type="ECO:0000259" key="19">
    <source>
        <dbReference type="SMART" id="SM00475"/>
    </source>
</evidence>
<evidence type="ECO:0000256" key="7">
    <source>
        <dbReference type="ARBA" id="ARBA00022705"/>
    </source>
</evidence>
<dbReference type="EMBL" id="JAPEQW010000005">
    <property type="protein sequence ID" value="MCW8038767.1"/>
    <property type="molecule type" value="Genomic_DNA"/>
</dbReference>
<comment type="subunit">
    <text evidence="2">Single-chain monomer with multiple functions.</text>
</comment>
<dbReference type="NCBIfam" id="TIGR00593">
    <property type="entry name" value="pola"/>
    <property type="match status" value="1"/>
</dbReference>
<evidence type="ECO:0000256" key="5">
    <source>
        <dbReference type="ARBA" id="ARBA00022679"/>
    </source>
</evidence>
<dbReference type="Pfam" id="PF01367">
    <property type="entry name" value="5_3_exonuc"/>
    <property type="match status" value="1"/>
</dbReference>
<keyword evidence="9 17" id="KW-0227">DNA damage</keyword>
<gene>
    <name evidence="17 21" type="primary">polA</name>
    <name evidence="21" type="ORF">OKC24_06225</name>
</gene>
<evidence type="ECO:0000256" key="12">
    <source>
        <dbReference type="ARBA" id="ARBA00022932"/>
    </source>
</evidence>
<evidence type="ECO:0000256" key="16">
    <source>
        <dbReference type="NCBIfam" id="TIGR00593"/>
    </source>
</evidence>
<dbReference type="NCBIfam" id="NF004397">
    <property type="entry name" value="PRK05755.1"/>
    <property type="match status" value="1"/>
</dbReference>
<evidence type="ECO:0000259" key="20">
    <source>
        <dbReference type="SMART" id="SM00482"/>
    </source>
</evidence>
<dbReference type="Pfam" id="PF00476">
    <property type="entry name" value="DNA_pol_A"/>
    <property type="match status" value="1"/>
</dbReference>
<evidence type="ECO:0000256" key="17">
    <source>
        <dbReference type="RuleBase" id="RU004460"/>
    </source>
</evidence>
<dbReference type="InterPro" id="IPR019760">
    <property type="entry name" value="DNA-dir_DNA_pol_A_CS"/>
</dbReference>
<dbReference type="PANTHER" id="PTHR10133:SF27">
    <property type="entry name" value="DNA POLYMERASE NU"/>
    <property type="match status" value="1"/>
</dbReference>
<evidence type="ECO:0000259" key="18">
    <source>
        <dbReference type="SMART" id="SM00474"/>
    </source>
</evidence>
<dbReference type="CDD" id="cd08637">
    <property type="entry name" value="DNA_pol_A_pol_I_C"/>
    <property type="match status" value="1"/>
</dbReference>
<dbReference type="SMART" id="SM00482">
    <property type="entry name" value="POLAc"/>
    <property type="match status" value="1"/>
</dbReference>
<keyword evidence="22" id="KW-1185">Reference proteome</keyword>
<dbReference type="Gene3D" id="3.30.420.10">
    <property type="entry name" value="Ribonuclease H-like superfamily/Ribonuclease H"/>
    <property type="match status" value="1"/>
</dbReference>
<dbReference type="CDD" id="cd06139">
    <property type="entry name" value="DNA_polA_I_Ecoli_like_exo"/>
    <property type="match status" value="1"/>
</dbReference>
<evidence type="ECO:0000256" key="15">
    <source>
        <dbReference type="ARBA" id="ARBA00049244"/>
    </source>
</evidence>
<dbReference type="SMART" id="SM00279">
    <property type="entry name" value="HhH2"/>
    <property type="match status" value="1"/>
</dbReference>
<proteinExistence type="inferred from homology"/>
<dbReference type="EC" id="2.7.7.7" evidence="3 16"/>
<dbReference type="SUPFAM" id="SSF88723">
    <property type="entry name" value="PIN domain-like"/>
    <property type="match status" value="1"/>
</dbReference>
<keyword evidence="7 17" id="KW-0235">DNA replication</keyword>
<evidence type="ECO:0000256" key="6">
    <source>
        <dbReference type="ARBA" id="ARBA00022695"/>
    </source>
</evidence>
<protein>
    <recommendedName>
        <fullName evidence="4 16">DNA polymerase I</fullName>
        <ecNumber evidence="3 16">2.7.7.7</ecNumber>
    </recommendedName>
</protein>